<accession>A0A7X5LK35</accession>
<name>A0A7X5LK35_9ALTE</name>
<protein>
    <submittedName>
        <fullName evidence="1">DUF945 family protein</fullName>
    </submittedName>
</protein>
<dbReference type="AlphaFoldDB" id="A0A7X5LK35"/>
<dbReference type="RefSeq" id="WP_163084357.1">
    <property type="nucleotide sequence ID" value="NZ_JAAAWN010000006.1"/>
</dbReference>
<gene>
    <name evidence="1" type="ORF">GTH32_06065</name>
</gene>
<dbReference type="InterPro" id="IPR010352">
    <property type="entry name" value="DUF945"/>
</dbReference>
<dbReference type="Proteomes" id="UP000470213">
    <property type="component" value="Unassembled WGS sequence"/>
</dbReference>
<sequence length="469" mass="50292">MKKIIITSATMTLAALLIAPKFIGNTLQSQLDEVVIALDKHPIYGAEVISYQRGWFHSKGEIALSIKVNDVLAAQQGVPLAQADNPTVIASFSVNHGPVYAGDAIGLGRAHFVIDIPGNEFREHLQWDADTPFYHNEGAIGLFGGLSYDDVVPSFAAELEEQDLAVSFSGYQGTARSEGDAIHYEGITTMLSMQLEAATITLSDLDINMTTYGDVMAAINGEIFESDAQVAIDTLTLEGEESVALNDMLLSSSSTLSEDGKLASVNLDYAIASLVADDFTANDLSIGIAANNLDTDFIKAYQKFNNETLSTSVLALPEKVETLVENHLLPFLTASPEFNITSLSGTFPEGTLDAHLNSKVVNVDALPAALDDASFWLKHMAADSRIKADKAVAQWMVTSYVTSQLMATPQAQGLTPEELNAVVAQQVPMVLQTFVQQGILVENDESYEAELVLKDGNASVNGTTVPIPL</sequence>
<proteinExistence type="predicted"/>
<comment type="caution">
    <text evidence="1">The sequence shown here is derived from an EMBL/GenBank/DDBJ whole genome shotgun (WGS) entry which is preliminary data.</text>
</comment>
<dbReference type="EMBL" id="JAAAWN010000006">
    <property type="protein sequence ID" value="NDV90763.1"/>
    <property type="molecule type" value="Genomic_DNA"/>
</dbReference>
<evidence type="ECO:0000313" key="1">
    <source>
        <dbReference type="EMBL" id="NDV90763.1"/>
    </source>
</evidence>
<dbReference type="Pfam" id="PF06097">
    <property type="entry name" value="DUF945"/>
    <property type="match status" value="1"/>
</dbReference>
<organism evidence="1 2">
    <name type="scientific">Alteromonas profundi</name>
    <dbReference type="NCBI Taxonomy" id="2696062"/>
    <lineage>
        <taxon>Bacteria</taxon>
        <taxon>Pseudomonadati</taxon>
        <taxon>Pseudomonadota</taxon>
        <taxon>Gammaproteobacteria</taxon>
        <taxon>Alteromonadales</taxon>
        <taxon>Alteromonadaceae</taxon>
        <taxon>Alteromonas/Salinimonas group</taxon>
        <taxon>Alteromonas</taxon>
    </lineage>
</organism>
<keyword evidence="2" id="KW-1185">Reference proteome</keyword>
<reference evidence="1 2" key="1">
    <citation type="submission" date="2020-01" db="EMBL/GenBank/DDBJ databases">
        <authorList>
            <person name="Chen J."/>
            <person name="Zhu S."/>
            <person name="Yang J."/>
        </authorList>
    </citation>
    <scope>NUCLEOTIDE SEQUENCE [LARGE SCALE GENOMIC DNA]</scope>
    <source>
        <strain evidence="1 2">345S023</strain>
    </source>
</reference>
<evidence type="ECO:0000313" key="2">
    <source>
        <dbReference type="Proteomes" id="UP000470213"/>
    </source>
</evidence>